<name>A0A0G4I4P4_9ALVE</name>
<evidence type="ECO:0000313" key="2">
    <source>
        <dbReference type="EMBL" id="CEM51936.1"/>
    </source>
</evidence>
<sequence>MTVSHREREKKEDRGGGGELEGRGRLGSPSLSNTDAQKLEKASADGLFPAPSPPICCTLFHFHTAEGSLAAS</sequence>
<dbReference type="AlphaFoldDB" id="A0A0G4I4P4"/>
<feature type="region of interest" description="Disordered" evidence="1">
    <location>
        <begin position="1"/>
        <end position="47"/>
    </location>
</feature>
<gene>
    <name evidence="2" type="ORF">Cvel_10961</name>
</gene>
<feature type="compositionally biased region" description="Basic and acidic residues" evidence="1">
    <location>
        <begin position="1"/>
        <end position="24"/>
    </location>
</feature>
<dbReference type="VEuPathDB" id="CryptoDB:Cvel_10961"/>
<organism evidence="2">
    <name type="scientific">Chromera velia CCMP2878</name>
    <dbReference type="NCBI Taxonomy" id="1169474"/>
    <lineage>
        <taxon>Eukaryota</taxon>
        <taxon>Sar</taxon>
        <taxon>Alveolata</taxon>
        <taxon>Colpodellida</taxon>
        <taxon>Chromeraceae</taxon>
        <taxon>Chromera</taxon>
    </lineage>
</organism>
<protein>
    <submittedName>
        <fullName evidence="2">Uncharacterized protein</fullName>
    </submittedName>
</protein>
<accession>A0A0G4I4P4</accession>
<proteinExistence type="predicted"/>
<evidence type="ECO:0000256" key="1">
    <source>
        <dbReference type="SAM" id="MobiDB-lite"/>
    </source>
</evidence>
<reference evidence="2" key="1">
    <citation type="submission" date="2014-11" db="EMBL/GenBank/DDBJ databases">
        <authorList>
            <person name="Otto D Thomas"/>
            <person name="Naeem Raeece"/>
        </authorList>
    </citation>
    <scope>NUCLEOTIDE SEQUENCE</scope>
</reference>
<dbReference type="EMBL" id="CDMZ01005096">
    <property type="protein sequence ID" value="CEM51936.1"/>
    <property type="molecule type" value="Genomic_DNA"/>
</dbReference>